<feature type="region of interest" description="Disordered" evidence="1">
    <location>
        <begin position="357"/>
        <end position="413"/>
    </location>
</feature>
<name>A0A0L0VY18_9BASI</name>
<feature type="compositionally biased region" description="Polar residues" evidence="1">
    <location>
        <begin position="393"/>
        <end position="408"/>
    </location>
</feature>
<comment type="caution">
    <text evidence="2">The sequence shown here is derived from an EMBL/GenBank/DDBJ whole genome shotgun (WGS) entry which is preliminary data.</text>
</comment>
<proteinExistence type="predicted"/>
<evidence type="ECO:0000313" key="3">
    <source>
        <dbReference type="Proteomes" id="UP000054564"/>
    </source>
</evidence>
<feature type="region of interest" description="Disordered" evidence="1">
    <location>
        <begin position="513"/>
        <end position="581"/>
    </location>
</feature>
<evidence type="ECO:0000256" key="1">
    <source>
        <dbReference type="SAM" id="MobiDB-lite"/>
    </source>
</evidence>
<dbReference type="EMBL" id="AJIL01000013">
    <property type="protein sequence ID" value="KNF04194.1"/>
    <property type="molecule type" value="Genomic_DNA"/>
</dbReference>
<keyword evidence="3" id="KW-1185">Reference proteome</keyword>
<dbReference type="Proteomes" id="UP000054564">
    <property type="component" value="Unassembled WGS sequence"/>
</dbReference>
<protein>
    <submittedName>
        <fullName evidence="2">Uncharacterized protein</fullName>
    </submittedName>
</protein>
<dbReference type="STRING" id="1165861.A0A0L0VY18"/>
<feature type="region of interest" description="Disordered" evidence="1">
    <location>
        <begin position="437"/>
        <end position="467"/>
    </location>
</feature>
<accession>A0A0L0VY18</accession>
<dbReference type="OrthoDB" id="3357813at2759"/>
<gene>
    <name evidence="2" type="ORF">PSTG_02546</name>
</gene>
<evidence type="ECO:0000313" key="2">
    <source>
        <dbReference type="EMBL" id="KNF04194.1"/>
    </source>
</evidence>
<dbReference type="AlphaFoldDB" id="A0A0L0VY18"/>
<sequence length="581" mass="64266">MQAPPPVYNKNQQRNEQEGFILNLTPLPTKVTFRTGIASIEGELQFKLLQITKFSFQELKLELMGIEKNSSEQNQLIHSIITFWKNETDNNSAVPPSLSPFNFNLPNHLPQCIHLQNRHGINYKLTASLTYQDHHSEVLQKSTLTIPIHITKPTTNDLEQEQQQFSLLPVEIKAFEPTPIFVTLSQTLLCHSKPLALQIRIPPPVEQLINDKGLQLRSVRAELRKHICDRSNPENQVTAVLAISGKSCRFSSSRAVFLRLRLHSNLSQTTRGRNIEEIGVVNGEQGERLGEQQTAGILSQCETVSQTTNLFKVSFSVVVQIQISTASGDHHGTREDVELIQEVGMLPEQAPCSTPLVVPGKAKEAGTDEQFTYHDTTTMRDGGPGPAPRYLETEQSQDIQQASTSQLNGLDLQRIGPTLDWQEEEEEEYDGYECFSAMVGQDGPAPPTIDEDESPPPAPDTPPEGLELRQSPILVQPSDSNQQYLLPNLHQLHSINPCDLHHQDSFSMTLTPLPSPPLISSPPSHIDSAHPPAYAPGWAPPSVPQLPTQSARLLSPPPPPQPSSSSETSSLEPPPYVANCS</sequence>
<organism evidence="2 3">
    <name type="scientific">Puccinia striiformis f. sp. tritici PST-78</name>
    <dbReference type="NCBI Taxonomy" id="1165861"/>
    <lineage>
        <taxon>Eukaryota</taxon>
        <taxon>Fungi</taxon>
        <taxon>Dikarya</taxon>
        <taxon>Basidiomycota</taxon>
        <taxon>Pucciniomycotina</taxon>
        <taxon>Pucciniomycetes</taxon>
        <taxon>Pucciniales</taxon>
        <taxon>Pucciniaceae</taxon>
        <taxon>Puccinia</taxon>
    </lineage>
</organism>
<reference evidence="3" key="1">
    <citation type="submission" date="2014-03" db="EMBL/GenBank/DDBJ databases">
        <title>The Genome Sequence of Puccinia striiformis f. sp. tritici PST-78.</title>
        <authorList>
            <consortium name="The Broad Institute Genome Sequencing Platform"/>
            <person name="Cuomo C."/>
            <person name="Hulbert S."/>
            <person name="Chen X."/>
            <person name="Walker B."/>
            <person name="Young S.K."/>
            <person name="Zeng Q."/>
            <person name="Gargeya S."/>
            <person name="Fitzgerald M."/>
            <person name="Haas B."/>
            <person name="Abouelleil A."/>
            <person name="Alvarado L."/>
            <person name="Arachchi H.M."/>
            <person name="Berlin A.M."/>
            <person name="Chapman S.B."/>
            <person name="Goldberg J."/>
            <person name="Griggs A."/>
            <person name="Gujja S."/>
            <person name="Hansen M."/>
            <person name="Howarth C."/>
            <person name="Imamovic A."/>
            <person name="Larimer J."/>
            <person name="McCowan C."/>
            <person name="Montmayeur A."/>
            <person name="Murphy C."/>
            <person name="Neiman D."/>
            <person name="Pearson M."/>
            <person name="Priest M."/>
            <person name="Roberts A."/>
            <person name="Saif S."/>
            <person name="Shea T."/>
            <person name="Sisk P."/>
            <person name="Sykes S."/>
            <person name="Wortman J."/>
            <person name="Nusbaum C."/>
            <person name="Birren B."/>
        </authorList>
    </citation>
    <scope>NUCLEOTIDE SEQUENCE [LARGE SCALE GENOMIC DNA]</scope>
    <source>
        <strain evidence="3">race PST-78</strain>
    </source>
</reference>
<feature type="compositionally biased region" description="Pro residues" evidence="1">
    <location>
        <begin position="572"/>
        <end position="581"/>
    </location>
</feature>